<dbReference type="InterPro" id="IPR006975">
    <property type="entry name" value="NifQ"/>
</dbReference>
<organism evidence="1 2">
    <name type="scientific">Hydrogenophaga aromaticivorans</name>
    <dbReference type="NCBI Taxonomy" id="2610898"/>
    <lineage>
        <taxon>Bacteria</taxon>
        <taxon>Pseudomonadati</taxon>
        <taxon>Pseudomonadota</taxon>
        <taxon>Betaproteobacteria</taxon>
        <taxon>Burkholderiales</taxon>
        <taxon>Comamonadaceae</taxon>
        <taxon>Hydrogenophaga</taxon>
    </lineage>
</organism>
<dbReference type="GO" id="GO:0030151">
    <property type="term" value="F:molybdenum ion binding"/>
    <property type="evidence" value="ECO:0007669"/>
    <property type="project" value="InterPro"/>
</dbReference>
<evidence type="ECO:0000313" key="1">
    <source>
        <dbReference type="EMBL" id="NWF48106.1"/>
    </source>
</evidence>
<accession>A0A7Y8L085</accession>
<gene>
    <name evidence="1" type="ORF">F3K02_23040</name>
</gene>
<proteinExistence type="predicted"/>
<protein>
    <submittedName>
        <fullName evidence="1">Nitrogen fixation protein NifQ</fullName>
    </submittedName>
</protein>
<dbReference type="Proteomes" id="UP000545507">
    <property type="component" value="Unassembled WGS sequence"/>
</dbReference>
<dbReference type="Pfam" id="PF04891">
    <property type="entry name" value="NifQ"/>
    <property type="match status" value="1"/>
</dbReference>
<evidence type="ECO:0000313" key="2">
    <source>
        <dbReference type="Proteomes" id="UP000545507"/>
    </source>
</evidence>
<keyword evidence="2" id="KW-1185">Reference proteome</keyword>
<reference evidence="1 2" key="1">
    <citation type="submission" date="2019-09" db="EMBL/GenBank/DDBJ databases">
        <title>Hydrogenophaga aromatica sp. nov., isolated from a para-xylene-degrading enrichment culture.</title>
        <authorList>
            <person name="Tancsics A."/>
            <person name="Banerjee S."/>
        </authorList>
    </citation>
    <scope>NUCLEOTIDE SEQUENCE [LARGE SCALE GENOMIC DNA]</scope>
    <source>
        <strain evidence="1 2">D2P1</strain>
    </source>
</reference>
<dbReference type="EMBL" id="VYGV01000025">
    <property type="protein sequence ID" value="NWF48106.1"/>
    <property type="molecule type" value="Genomic_DNA"/>
</dbReference>
<comment type="caution">
    <text evidence="1">The sequence shown here is derived from an EMBL/GenBank/DDBJ whole genome shotgun (WGS) entry which is preliminary data.</text>
</comment>
<name>A0A7Y8L085_9BURK</name>
<sequence>MPELATPRPDWRALAERMQRRRDEVDDVLSLLLEHADMAVGPADELRQVSWAMACATLGDGHLWQDMGLPSREALSQLISHWFPALAARNTQHMRWKKFLYKQLCLREELSICRSPTCEACSEHSACFGPENTPIVVLAQPGEVQRV</sequence>
<dbReference type="GO" id="GO:0009399">
    <property type="term" value="P:nitrogen fixation"/>
    <property type="evidence" value="ECO:0007669"/>
    <property type="project" value="InterPro"/>
</dbReference>
<dbReference type="RefSeq" id="WP_177138420.1">
    <property type="nucleotide sequence ID" value="NZ_VYGV01000025.1"/>
</dbReference>
<dbReference type="AlphaFoldDB" id="A0A7Y8L085"/>